<dbReference type="AlphaFoldDB" id="A0A399F813"/>
<dbReference type="EMBL" id="QXDL01000003">
    <property type="protein sequence ID" value="RIH90771.1"/>
    <property type="molecule type" value="Genomic_DNA"/>
</dbReference>
<keyword evidence="1" id="KW-1133">Transmembrane helix</keyword>
<keyword evidence="1" id="KW-0472">Membrane</keyword>
<sequence>MSPWTDFLMIASALSALAVTLFQVRHQAVIIQALVISFPLSTLVLHTPDLAHQRIALSLFATSMIGWNLEYRIRSRSPLRFVYAVLIASAALVPYSALMKAYVPWLITATLITAMISVLSFSYRNRSSPSEKG</sequence>
<name>A0A399F813_9DEIN</name>
<dbReference type="RefSeq" id="WP_119313420.1">
    <property type="nucleotide sequence ID" value="NZ_QXDL01000003.1"/>
</dbReference>
<dbReference type="Proteomes" id="UP000265715">
    <property type="component" value="Unassembled WGS sequence"/>
</dbReference>
<protein>
    <submittedName>
        <fullName evidence="2">Uncharacterized protein</fullName>
    </submittedName>
</protein>
<comment type="caution">
    <text evidence="2">The sequence shown here is derived from an EMBL/GenBank/DDBJ whole genome shotgun (WGS) entry which is preliminary data.</text>
</comment>
<evidence type="ECO:0000313" key="2">
    <source>
        <dbReference type="EMBL" id="RIH90771.1"/>
    </source>
</evidence>
<gene>
    <name evidence="2" type="ORF">Mterra_00143</name>
</gene>
<keyword evidence="3" id="KW-1185">Reference proteome</keyword>
<keyword evidence="1" id="KW-0812">Transmembrane</keyword>
<feature type="transmembrane region" description="Helical" evidence="1">
    <location>
        <begin position="104"/>
        <end position="123"/>
    </location>
</feature>
<organism evidence="2 3">
    <name type="scientific">Calidithermus terrae</name>
    <dbReference type="NCBI Taxonomy" id="1408545"/>
    <lineage>
        <taxon>Bacteria</taxon>
        <taxon>Thermotogati</taxon>
        <taxon>Deinococcota</taxon>
        <taxon>Deinococci</taxon>
        <taxon>Thermales</taxon>
        <taxon>Thermaceae</taxon>
        <taxon>Calidithermus</taxon>
    </lineage>
</organism>
<reference evidence="2 3" key="1">
    <citation type="submission" date="2018-08" db="EMBL/GenBank/DDBJ databases">
        <title>Meiothermus terrae DSM 26712 genome sequencing project.</title>
        <authorList>
            <person name="Da Costa M.S."/>
            <person name="Albuquerque L."/>
            <person name="Raposo P."/>
            <person name="Froufe H.J.C."/>
            <person name="Barroso C.S."/>
            <person name="Egas C."/>
        </authorList>
    </citation>
    <scope>NUCLEOTIDE SEQUENCE [LARGE SCALE GENOMIC DNA]</scope>
    <source>
        <strain evidence="2 3">DSM 26712</strain>
    </source>
</reference>
<evidence type="ECO:0000256" key="1">
    <source>
        <dbReference type="SAM" id="Phobius"/>
    </source>
</evidence>
<feature type="transmembrane region" description="Helical" evidence="1">
    <location>
        <begin position="81"/>
        <end position="98"/>
    </location>
</feature>
<proteinExistence type="predicted"/>
<evidence type="ECO:0000313" key="3">
    <source>
        <dbReference type="Proteomes" id="UP000265715"/>
    </source>
</evidence>
<accession>A0A399F813</accession>